<dbReference type="PANTHER" id="PTHR32089">
    <property type="entry name" value="METHYL-ACCEPTING CHEMOTAXIS PROTEIN MCPB"/>
    <property type="match status" value="1"/>
</dbReference>
<keyword evidence="4" id="KW-0472">Membrane</keyword>
<keyword evidence="1 3" id="KW-0807">Transducer</keyword>
<gene>
    <name evidence="6" type="ORF">GCL60_03240</name>
</gene>
<dbReference type="InterPro" id="IPR024478">
    <property type="entry name" value="HlyB_4HB_MCP"/>
</dbReference>
<dbReference type="InterPro" id="IPR004090">
    <property type="entry name" value="Chemotax_Me-accpt_rcpt"/>
</dbReference>
<evidence type="ECO:0000313" key="6">
    <source>
        <dbReference type="EMBL" id="KAB8040962.1"/>
    </source>
</evidence>
<feature type="transmembrane region" description="Helical" evidence="4">
    <location>
        <begin position="6"/>
        <end position="29"/>
    </location>
</feature>
<dbReference type="GO" id="GO:0007165">
    <property type="term" value="P:signal transduction"/>
    <property type="evidence" value="ECO:0007669"/>
    <property type="project" value="UniProtKB-KW"/>
</dbReference>
<protein>
    <recommendedName>
        <fullName evidence="5">Methyl-accepting transducer domain-containing protein</fullName>
    </recommendedName>
</protein>
<dbReference type="SUPFAM" id="SSF58104">
    <property type="entry name" value="Methyl-accepting chemotaxis protein (MCP) signaling domain"/>
    <property type="match status" value="1"/>
</dbReference>
<dbReference type="GO" id="GO:0006935">
    <property type="term" value="P:chemotaxis"/>
    <property type="evidence" value="ECO:0007669"/>
    <property type="project" value="InterPro"/>
</dbReference>
<keyword evidence="4" id="KW-0812">Transmembrane</keyword>
<feature type="transmembrane region" description="Helical" evidence="4">
    <location>
        <begin position="185"/>
        <end position="208"/>
    </location>
</feature>
<accession>A0A6N6W018</accession>
<keyword evidence="7" id="KW-1185">Reference proteome</keyword>
<dbReference type="PRINTS" id="PR00260">
    <property type="entry name" value="CHEMTRNSDUCR"/>
</dbReference>
<dbReference type="PANTHER" id="PTHR32089:SF114">
    <property type="entry name" value="METHYL-ACCEPTING CHEMOTAXIS PROTEIN MCPB"/>
    <property type="match status" value="1"/>
</dbReference>
<dbReference type="SMART" id="SM00283">
    <property type="entry name" value="MA"/>
    <property type="match status" value="1"/>
</dbReference>
<evidence type="ECO:0000256" key="3">
    <source>
        <dbReference type="PROSITE-ProRule" id="PRU00284"/>
    </source>
</evidence>
<comment type="caution">
    <text evidence="6">The sequence shown here is derived from an EMBL/GenBank/DDBJ whole genome shotgun (WGS) entry which is preliminary data.</text>
</comment>
<evidence type="ECO:0000256" key="1">
    <source>
        <dbReference type="ARBA" id="ARBA00023224"/>
    </source>
</evidence>
<dbReference type="RefSeq" id="WP_153418485.1">
    <property type="nucleotide sequence ID" value="NZ_WFLM01000001.1"/>
</dbReference>
<dbReference type="EMBL" id="WFLM01000001">
    <property type="protein sequence ID" value="KAB8040962.1"/>
    <property type="molecule type" value="Genomic_DNA"/>
</dbReference>
<comment type="similarity">
    <text evidence="2">Belongs to the methyl-accepting chemotaxis (MCP) protein family.</text>
</comment>
<dbReference type="InterPro" id="IPR004089">
    <property type="entry name" value="MCPsignal_dom"/>
</dbReference>
<dbReference type="GO" id="GO:0004888">
    <property type="term" value="F:transmembrane signaling receptor activity"/>
    <property type="evidence" value="ECO:0007669"/>
    <property type="project" value="InterPro"/>
</dbReference>
<dbReference type="Pfam" id="PF00015">
    <property type="entry name" value="MCPsignal"/>
    <property type="match status" value="1"/>
</dbReference>
<dbReference type="Pfam" id="PF12729">
    <property type="entry name" value="4HB_MCP_1"/>
    <property type="match status" value="1"/>
</dbReference>
<name>A0A6N6W018_9BACT</name>
<keyword evidence="4" id="KW-1133">Transmembrane helix</keyword>
<dbReference type="PROSITE" id="PS50111">
    <property type="entry name" value="CHEMOTAXIS_TRANSDUC_2"/>
    <property type="match status" value="1"/>
</dbReference>
<evidence type="ECO:0000256" key="2">
    <source>
        <dbReference type="ARBA" id="ARBA00029447"/>
    </source>
</evidence>
<dbReference type="GO" id="GO:0016020">
    <property type="term" value="C:membrane"/>
    <property type="evidence" value="ECO:0007669"/>
    <property type="project" value="InterPro"/>
</dbReference>
<feature type="domain" description="Methyl-accepting transducer" evidence="5">
    <location>
        <begin position="225"/>
        <end position="454"/>
    </location>
</feature>
<reference evidence="6 7" key="1">
    <citation type="submission" date="2019-10" db="EMBL/GenBank/DDBJ databases">
        <title>New species of Slilvanegrellaceae.</title>
        <authorList>
            <person name="Pitt A."/>
            <person name="Hahn M.W."/>
        </authorList>
    </citation>
    <scope>NUCLEOTIDE SEQUENCE [LARGE SCALE GENOMIC DNA]</scope>
    <source>
        <strain evidence="6 7">SP-Ram-0.45-NSY-1</strain>
    </source>
</reference>
<dbReference type="Proteomes" id="UP000437748">
    <property type="component" value="Unassembled WGS sequence"/>
</dbReference>
<dbReference type="AlphaFoldDB" id="A0A6N6W018"/>
<proteinExistence type="inferred from homology"/>
<evidence type="ECO:0000259" key="5">
    <source>
        <dbReference type="PROSITE" id="PS50111"/>
    </source>
</evidence>
<organism evidence="6 7">
    <name type="scientific">Silvanigrella paludirubra</name>
    <dbReference type="NCBI Taxonomy" id="2499159"/>
    <lineage>
        <taxon>Bacteria</taxon>
        <taxon>Pseudomonadati</taxon>
        <taxon>Bdellovibrionota</taxon>
        <taxon>Oligoflexia</taxon>
        <taxon>Silvanigrellales</taxon>
        <taxon>Silvanigrellaceae</taxon>
        <taxon>Silvanigrella</taxon>
    </lineage>
</organism>
<sequence length="496" mass="54594">MKKKSLAFKLYTSIFILLSIILITSIYTVTMIIKTSKFADETALSWLPSVDTAQRIVAKIVLLKSQQYELLTLSDKDEYLDQIVLINDTIKAIDALIAIYETEITEAEEQTELQKFLPIWSEIKSFAQDIFKSAENNNEKEALNLIKIKSAPLFKKAEYIFFEIADINYKGAIASTRRGTFFTELTIFSMIFILSLSILISFIIFRIINTSSNSIKHGIENLKKQSITTNDIAILLKEGANSLSKTVVEQADAVLKTGAAVNQITSMVNRTSENSNESRKIAENATLTANEGQAIMQKLVSAMQNIQESNSKLQNIAEIIAQINSKTAMINDIVSKTELLSLNASIESARAGEHGKGFAVVAEEVGALAKISGKSANEIQELITKSQEQVNKILAITKERIDEGKSVTTEAQSAFQKIADYISSMTNAISQISDATKEQEVGVRQIAASMGDIDKTTVYSKNAAETNLNSANKLVNESVKLDTTAKEIEVLIKGDI</sequence>
<evidence type="ECO:0000256" key="4">
    <source>
        <dbReference type="SAM" id="Phobius"/>
    </source>
</evidence>
<evidence type="ECO:0000313" key="7">
    <source>
        <dbReference type="Proteomes" id="UP000437748"/>
    </source>
</evidence>
<dbReference type="OrthoDB" id="5289316at2"/>
<dbReference type="Gene3D" id="1.10.287.950">
    <property type="entry name" value="Methyl-accepting chemotaxis protein"/>
    <property type="match status" value="1"/>
</dbReference>